<evidence type="ECO:0000313" key="12">
    <source>
        <dbReference type="Proteomes" id="UP001218788"/>
    </source>
</evidence>
<organism evidence="11 12">
    <name type="scientific">Alteromonas gilva</name>
    <dbReference type="NCBI Taxonomy" id="2987522"/>
    <lineage>
        <taxon>Bacteria</taxon>
        <taxon>Pseudomonadati</taxon>
        <taxon>Pseudomonadota</taxon>
        <taxon>Gammaproteobacteria</taxon>
        <taxon>Alteromonadales</taxon>
        <taxon>Alteromonadaceae</taxon>
        <taxon>Alteromonas/Salinimonas group</taxon>
        <taxon>Alteromonas</taxon>
    </lineage>
</organism>
<dbReference type="Proteomes" id="UP001218788">
    <property type="component" value="Unassembled WGS sequence"/>
</dbReference>
<comment type="pathway">
    <text evidence="1 9">Porphyrin-containing compound metabolism; protoporphyrin-IX biosynthesis; coproporphyrinogen-III from 5-aminolevulinate: step 3/4.</text>
</comment>
<feature type="domain" description="Tetrapyrrole biosynthesis uroporphyrinogen III synthase" evidence="10">
    <location>
        <begin position="16"/>
        <end position="230"/>
    </location>
</feature>
<dbReference type="CDD" id="cd06578">
    <property type="entry name" value="HemD"/>
    <property type="match status" value="1"/>
</dbReference>
<dbReference type="SUPFAM" id="SSF69618">
    <property type="entry name" value="HemD-like"/>
    <property type="match status" value="1"/>
</dbReference>
<evidence type="ECO:0000256" key="4">
    <source>
        <dbReference type="ARBA" id="ARBA00023239"/>
    </source>
</evidence>
<dbReference type="PANTHER" id="PTHR38042:SF1">
    <property type="entry name" value="UROPORPHYRINOGEN-III SYNTHASE, CHLOROPLASTIC"/>
    <property type="match status" value="1"/>
</dbReference>
<dbReference type="InterPro" id="IPR003754">
    <property type="entry name" value="4pyrrol_synth_uPrphyn_synth"/>
</dbReference>
<comment type="catalytic activity">
    <reaction evidence="8 9">
        <text>hydroxymethylbilane = uroporphyrinogen III + H2O</text>
        <dbReference type="Rhea" id="RHEA:18965"/>
        <dbReference type="ChEBI" id="CHEBI:15377"/>
        <dbReference type="ChEBI" id="CHEBI:57308"/>
        <dbReference type="ChEBI" id="CHEBI:57845"/>
        <dbReference type="EC" id="4.2.1.75"/>
    </reaction>
</comment>
<dbReference type="EMBL" id="JAQQXP010000002">
    <property type="protein sequence ID" value="MDC8831975.1"/>
    <property type="molecule type" value="Genomic_DNA"/>
</dbReference>
<dbReference type="Gene3D" id="3.40.50.10090">
    <property type="match status" value="2"/>
</dbReference>
<sequence length="237" mass="26094">MYLITRPLPKLAATSDAFANHGLCASVVALQDIQVIDHAILTLTQWLTANPHSTLIVTSTAAAQPLLTHCLPLLSRCQLITVGQSTAHLFAQAGLSTVVPEQENSEGVLALPSLKDCADQRILLLKGKGGRHAINHELQNRGARLSVIDLYQRVPLNAPVFSQAPRWSEIHGIIATSGEQAQALINEFNTQPLATYRWLTVSERIAQQLHEQGIRHVYICPKASNEALIEWIQQNWE</sequence>
<keyword evidence="4 9" id="KW-0456">Lyase</keyword>
<protein>
    <recommendedName>
        <fullName evidence="7 9">Uroporphyrinogen-III synthase</fullName>
        <ecNumber evidence="3 9">4.2.1.75</ecNumber>
    </recommendedName>
</protein>
<dbReference type="InterPro" id="IPR036108">
    <property type="entry name" value="4pyrrol_syn_uPrphyn_synt_sf"/>
</dbReference>
<gene>
    <name evidence="11" type="ORF">OIK42_14545</name>
</gene>
<evidence type="ECO:0000256" key="3">
    <source>
        <dbReference type="ARBA" id="ARBA00013109"/>
    </source>
</evidence>
<evidence type="ECO:0000256" key="2">
    <source>
        <dbReference type="ARBA" id="ARBA00008133"/>
    </source>
</evidence>
<evidence type="ECO:0000256" key="9">
    <source>
        <dbReference type="RuleBase" id="RU366031"/>
    </source>
</evidence>
<reference evidence="11 12" key="1">
    <citation type="submission" date="2022-10" db="EMBL/GenBank/DDBJ databases">
        <title>Alteromonas sp. chi3 Genome sequencing.</title>
        <authorList>
            <person name="Park S."/>
        </authorList>
    </citation>
    <scope>NUCLEOTIDE SEQUENCE [LARGE SCALE GENOMIC DNA]</scope>
    <source>
        <strain evidence="12">chi3</strain>
    </source>
</reference>
<keyword evidence="12" id="KW-1185">Reference proteome</keyword>
<evidence type="ECO:0000256" key="6">
    <source>
        <dbReference type="ARBA" id="ARBA00037589"/>
    </source>
</evidence>
<dbReference type="EC" id="4.2.1.75" evidence="3 9"/>
<evidence type="ECO:0000256" key="8">
    <source>
        <dbReference type="ARBA" id="ARBA00048617"/>
    </source>
</evidence>
<comment type="function">
    <text evidence="6 9">Catalyzes cyclization of the linear tetrapyrrole, hydroxymethylbilane, to the macrocyclic uroporphyrinogen III.</text>
</comment>
<dbReference type="InterPro" id="IPR039793">
    <property type="entry name" value="UROS/Hem4"/>
</dbReference>
<dbReference type="Pfam" id="PF02602">
    <property type="entry name" value="HEM4"/>
    <property type="match status" value="1"/>
</dbReference>
<accession>A0ABT5L4L0</accession>
<evidence type="ECO:0000259" key="10">
    <source>
        <dbReference type="Pfam" id="PF02602"/>
    </source>
</evidence>
<name>A0ABT5L4L0_9ALTE</name>
<evidence type="ECO:0000313" key="11">
    <source>
        <dbReference type="EMBL" id="MDC8831975.1"/>
    </source>
</evidence>
<proteinExistence type="inferred from homology"/>
<dbReference type="RefSeq" id="WP_273641759.1">
    <property type="nucleotide sequence ID" value="NZ_JAQQXP010000002.1"/>
</dbReference>
<comment type="similarity">
    <text evidence="2 9">Belongs to the uroporphyrinogen-III synthase family.</text>
</comment>
<evidence type="ECO:0000256" key="5">
    <source>
        <dbReference type="ARBA" id="ARBA00023244"/>
    </source>
</evidence>
<evidence type="ECO:0000256" key="7">
    <source>
        <dbReference type="ARBA" id="ARBA00040167"/>
    </source>
</evidence>
<evidence type="ECO:0000256" key="1">
    <source>
        <dbReference type="ARBA" id="ARBA00004772"/>
    </source>
</evidence>
<dbReference type="PANTHER" id="PTHR38042">
    <property type="entry name" value="UROPORPHYRINOGEN-III SYNTHASE, CHLOROPLASTIC"/>
    <property type="match status" value="1"/>
</dbReference>
<keyword evidence="5 9" id="KW-0627">Porphyrin biosynthesis</keyword>
<comment type="caution">
    <text evidence="11">The sequence shown here is derived from an EMBL/GenBank/DDBJ whole genome shotgun (WGS) entry which is preliminary data.</text>
</comment>